<dbReference type="eggNOG" id="COG2194">
    <property type="taxonomic scope" value="Bacteria"/>
</dbReference>
<feature type="transmembrane region" description="Helical" evidence="1">
    <location>
        <begin position="69"/>
        <end position="88"/>
    </location>
</feature>
<keyword evidence="1" id="KW-0472">Membrane</keyword>
<evidence type="ECO:0000313" key="3">
    <source>
        <dbReference type="Proteomes" id="UP000000844"/>
    </source>
</evidence>
<dbReference type="RefSeq" id="WP_013017148.1">
    <property type="nucleotide sequence ID" value="NC_013947.1"/>
</dbReference>
<feature type="transmembrane region" description="Helical" evidence="1">
    <location>
        <begin position="211"/>
        <end position="230"/>
    </location>
</feature>
<name>D3PZA3_STANL</name>
<feature type="transmembrane region" description="Helical" evidence="1">
    <location>
        <begin position="100"/>
        <end position="126"/>
    </location>
</feature>
<feature type="transmembrane region" description="Helical" evidence="1">
    <location>
        <begin position="132"/>
        <end position="153"/>
    </location>
</feature>
<dbReference type="Proteomes" id="UP000000844">
    <property type="component" value="Chromosome"/>
</dbReference>
<gene>
    <name evidence="2" type="ordered locus">Snas_1881</name>
</gene>
<organism evidence="2 3">
    <name type="scientific">Stackebrandtia nassauensis (strain DSM 44728 / CIP 108903 / NRRL B-16338 / NBRC 102104 / LLR-40K-21)</name>
    <dbReference type="NCBI Taxonomy" id="446470"/>
    <lineage>
        <taxon>Bacteria</taxon>
        <taxon>Bacillati</taxon>
        <taxon>Actinomycetota</taxon>
        <taxon>Actinomycetes</taxon>
        <taxon>Glycomycetales</taxon>
        <taxon>Glycomycetaceae</taxon>
        <taxon>Stackebrandtia</taxon>
    </lineage>
</organism>
<feature type="transmembrane region" description="Helical" evidence="1">
    <location>
        <begin position="37"/>
        <end position="57"/>
    </location>
</feature>
<reference evidence="2 3" key="1">
    <citation type="journal article" date="2009" name="Stand. Genomic Sci.">
        <title>Complete genome sequence of Stackebrandtia nassauensis type strain (LLR-40K-21).</title>
        <authorList>
            <person name="Munk C."/>
            <person name="Lapidus A."/>
            <person name="Copeland A."/>
            <person name="Jando M."/>
            <person name="Mayilraj S."/>
            <person name="Glavina Del Rio T."/>
            <person name="Nolan M."/>
            <person name="Chen F."/>
            <person name="Lucas S."/>
            <person name="Tice H."/>
            <person name="Cheng J.F."/>
            <person name="Han C."/>
            <person name="Detter J.C."/>
            <person name="Bruce D."/>
            <person name="Goodwin L."/>
            <person name="Chain P."/>
            <person name="Pitluck S."/>
            <person name="Goker M."/>
            <person name="Ovchinikova G."/>
            <person name="Pati A."/>
            <person name="Ivanova N."/>
            <person name="Mavromatis K."/>
            <person name="Chen A."/>
            <person name="Palaniappan K."/>
            <person name="Land M."/>
            <person name="Hauser L."/>
            <person name="Chang Y.J."/>
            <person name="Jeffries C.D."/>
            <person name="Bristow J."/>
            <person name="Eisen J.A."/>
            <person name="Markowitz V."/>
            <person name="Hugenholtz P."/>
            <person name="Kyrpides N.C."/>
            <person name="Klenk H.P."/>
        </authorList>
    </citation>
    <scope>NUCLEOTIDE SEQUENCE [LARGE SCALE GENOMIC DNA]</scope>
    <source>
        <strain evidence="3">DSM 44728 / CIP 108903 / NRRL B-16338 / NBRC 102104 / LLR-40K-21</strain>
    </source>
</reference>
<accession>D3PZA3</accession>
<dbReference type="HOGENOM" id="CLU_068015_0_0_11"/>
<evidence type="ECO:0000313" key="2">
    <source>
        <dbReference type="EMBL" id="ADD41577.1"/>
    </source>
</evidence>
<dbReference type="OrthoDB" id="257692at2"/>
<proteinExistence type="predicted"/>
<keyword evidence="1" id="KW-0812">Transmembrane</keyword>
<evidence type="ECO:0000256" key="1">
    <source>
        <dbReference type="SAM" id="Phobius"/>
    </source>
</evidence>
<dbReference type="AlphaFoldDB" id="D3PZA3"/>
<evidence type="ECO:0008006" key="4">
    <source>
        <dbReference type="Google" id="ProtNLM"/>
    </source>
</evidence>
<keyword evidence="1" id="KW-1133">Transmembrane helix</keyword>
<protein>
    <recommendedName>
        <fullName evidence="4">Actin-binding WH2 domain-containing protein</fullName>
    </recommendedName>
</protein>
<dbReference type="KEGG" id="sna:Snas_1881"/>
<keyword evidence="3" id="KW-1185">Reference proteome</keyword>
<dbReference type="STRING" id="446470.Snas_1881"/>
<sequence length="266" mass="29107">MTEPNGRLVKRVLRDRDGIWRQIAEDRGLRTLSGRMLFSSTVSFVAYGAVLGASNGVPQAISSAVKLPLLFLGTMFICLPTLYLFNLIRGVRLSFRQAQALVITAITAIAMLSLAFLPIVLFFLVVAPDYEFYKMLNVIILTVATLVGLRFLVSGMRKLNMIAKERAAEAATVGASSVAESGMDADGTEIAPVRGSPVYLRGKPAPRTGSVSLLYAWIVVFAFVGTQLAWTLRPFIGNPAEPFQVFRTYEGNIYVDIFRTIGQLFG</sequence>
<dbReference type="EMBL" id="CP001778">
    <property type="protein sequence ID" value="ADD41577.1"/>
    <property type="molecule type" value="Genomic_DNA"/>
</dbReference>